<dbReference type="EMBL" id="JAEVFJ010000062">
    <property type="protein sequence ID" value="KAH8077729.1"/>
    <property type="molecule type" value="Genomic_DNA"/>
</dbReference>
<dbReference type="InterPro" id="IPR011009">
    <property type="entry name" value="Kinase-like_dom_sf"/>
</dbReference>
<evidence type="ECO:0000313" key="1">
    <source>
        <dbReference type="EMBL" id="KAH8077729.1"/>
    </source>
</evidence>
<name>A0A8K0UDF7_9AGAR</name>
<dbReference type="Proteomes" id="UP000813824">
    <property type="component" value="Unassembled WGS sequence"/>
</dbReference>
<proteinExistence type="predicted"/>
<keyword evidence="2" id="KW-1185">Reference proteome</keyword>
<reference evidence="1" key="1">
    <citation type="journal article" date="2021" name="New Phytol.">
        <title>Evolutionary innovations through gain and loss of genes in the ectomycorrhizal Boletales.</title>
        <authorList>
            <person name="Wu G."/>
            <person name="Miyauchi S."/>
            <person name="Morin E."/>
            <person name="Kuo A."/>
            <person name="Drula E."/>
            <person name="Varga T."/>
            <person name="Kohler A."/>
            <person name="Feng B."/>
            <person name="Cao Y."/>
            <person name="Lipzen A."/>
            <person name="Daum C."/>
            <person name="Hundley H."/>
            <person name="Pangilinan J."/>
            <person name="Johnson J."/>
            <person name="Barry K."/>
            <person name="LaButti K."/>
            <person name="Ng V."/>
            <person name="Ahrendt S."/>
            <person name="Min B."/>
            <person name="Choi I.G."/>
            <person name="Park H."/>
            <person name="Plett J.M."/>
            <person name="Magnuson J."/>
            <person name="Spatafora J.W."/>
            <person name="Nagy L.G."/>
            <person name="Henrissat B."/>
            <person name="Grigoriev I.V."/>
            <person name="Yang Z.L."/>
            <person name="Xu J."/>
            <person name="Martin F.M."/>
        </authorList>
    </citation>
    <scope>NUCLEOTIDE SEQUENCE</scope>
    <source>
        <strain evidence="1">KKN 215</strain>
    </source>
</reference>
<dbReference type="SUPFAM" id="SSF56112">
    <property type="entry name" value="Protein kinase-like (PK-like)"/>
    <property type="match status" value="1"/>
</dbReference>
<protein>
    <recommendedName>
        <fullName evidence="3">Aminoglycoside phosphotransferase domain-containing protein</fullName>
    </recommendedName>
</protein>
<dbReference type="OrthoDB" id="5210591at2759"/>
<accession>A0A8K0UDF7</accession>
<organism evidence="1 2">
    <name type="scientific">Cristinia sonorae</name>
    <dbReference type="NCBI Taxonomy" id="1940300"/>
    <lineage>
        <taxon>Eukaryota</taxon>
        <taxon>Fungi</taxon>
        <taxon>Dikarya</taxon>
        <taxon>Basidiomycota</taxon>
        <taxon>Agaricomycotina</taxon>
        <taxon>Agaricomycetes</taxon>
        <taxon>Agaricomycetidae</taxon>
        <taxon>Agaricales</taxon>
        <taxon>Pleurotineae</taxon>
        <taxon>Stephanosporaceae</taxon>
        <taxon>Cristinia</taxon>
    </lineage>
</organism>
<evidence type="ECO:0008006" key="3">
    <source>
        <dbReference type="Google" id="ProtNLM"/>
    </source>
</evidence>
<gene>
    <name evidence="1" type="ORF">BXZ70DRAFT_694338</name>
</gene>
<sequence>MLSHGDVHISLEQAQAIIDRNLPSSPPLTIVSCSKLQNTSLSSITATQSFVATTADGTSYLLKAASLPPSDPPTYTPNTLEFEYSLAQKLSKLGDVPQPKLIAFDPSQSIIPYPYLLSSKPTGITLSVAKASKKLTDRQELLLDLRLGTLFRRVHDEVQNDWFGLASQEKDEMYNWQEAFTYLVESVLFDARQLGEELPYDDIGRYLSRAIGFFLFDDCEVPSLVSFFGDADSITVDFNPESSPQDGEIPITSILPLSHALWGDPLMEAMFVDPSKAFVEGYGGSPIVFSRQVTKQMWYTLFRALVILVQSHTLESGEEKRQWARGVVLQRVRDLEKAPCY</sequence>
<comment type="caution">
    <text evidence="1">The sequence shown here is derived from an EMBL/GenBank/DDBJ whole genome shotgun (WGS) entry which is preliminary data.</text>
</comment>
<evidence type="ECO:0000313" key="2">
    <source>
        <dbReference type="Proteomes" id="UP000813824"/>
    </source>
</evidence>
<dbReference type="AlphaFoldDB" id="A0A8K0UDF7"/>